<evidence type="ECO:0000313" key="2">
    <source>
        <dbReference type="EMBL" id="GAK60657.1"/>
    </source>
</evidence>
<evidence type="ECO:0000313" key="3">
    <source>
        <dbReference type="Proteomes" id="UP000030661"/>
    </source>
</evidence>
<dbReference type="STRING" id="1499967.U27_00554"/>
<sequence length="252" mass="29168">MIQTPVKEKPRATQRLLVCEFLHELEQIPDYRRRLAAVLAQEHPQPQHERLSYQEFLEWADEDTLAEWVNGEVIMSSPASLLHQDIVDFLASVMRMFVASRDLGIVISAPFQMKMEQGREPDVLFIAREHQDRLKPTYLDGPADLVIEVISPESAGRDRGEKFYEYERGGVPEYWLIDPLAQRVEWYQAEGGQYHGIPVDAEHRYHSRVLPGFWLNIDWLWQMPLPHPVEVLGEIAGIPPQEIAHFLGRLKG</sequence>
<dbReference type="Gene3D" id="3.90.1570.10">
    <property type="entry name" value="tt1808, chain A"/>
    <property type="match status" value="1"/>
</dbReference>
<dbReference type="InterPro" id="IPR012296">
    <property type="entry name" value="Nuclease_put_TT1808"/>
</dbReference>
<dbReference type="SUPFAM" id="SSF52980">
    <property type="entry name" value="Restriction endonuclease-like"/>
    <property type="match status" value="1"/>
</dbReference>
<protein>
    <recommendedName>
        <fullName evidence="1">Putative restriction endonuclease domain-containing protein</fullName>
    </recommendedName>
</protein>
<dbReference type="PANTHER" id="PTHR34107">
    <property type="entry name" value="SLL0198 PROTEIN-RELATED"/>
    <property type="match status" value="1"/>
</dbReference>
<gene>
    <name evidence="2" type="ORF">U27_00554</name>
</gene>
<reference evidence="2" key="1">
    <citation type="journal article" date="2015" name="PeerJ">
        <title>First genomic representation of candidate bacterial phylum KSB3 points to enhanced environmental sensing as a trigger of wastewater bulking.</title>
        <authorList>
            <person name="Sekiguchi Y."/>
            <person name="Ohashi A."/>
            <person name="Parks D.H."/>
            <person name="Yamauchi T."/>
            <person name="Tyson G.W."/>
            <person name="Hugenholtz P."/>
        </authorList>
    </citation>
    <scope>NUCLEOTIDE SEQUENCE [LARGE SCALE GENOMIC DNA]</scope>
</reference>
<evidence type="ECO:0000259" key="1">
    <source>
        <dbReference type="Pfam" id="PF05685"/>
    </source>
</evidence>
<keyword evidence="3" id="KW-1185">Reference proteome</keyword>
<dbReference type="Pfam" id="PF05685">
    <property type="entry name" value="Uma2"/>
    <property type="match status" value="1"/>
</dbReference>
<dbReference type="eggNOG" id="COG4636">
    <property type="taxonomic scope" value="Bacteria"/>
</dbReference>
<dbReference type="PANTHER" id="PTHR34107:SF4">
    <property type="entry name" value="SLL1222 PROTEIN"/>
    <property type="match status" value="1"/>
</dbReference>
<organism evidence="2">
    <name type="scientific">Vecturithrix granuli</name>
    <dbReference type="NCBI Taxonomy" id="1499967"/>
    <lineage>
        <taxon>Bacteria</taxon>
        <taxon>Candidatus Moduliflexota</taxon>
        <taxon>Candidatus Vecturitrichia</taxon>
        <taxon>Candidatus Vecturitrichales</taxon>
        <taxon>Candidatus Vecturitrichaceae</taxon>
        <taxon>Candidatus Vecturithrix</taxon>
    </lineage>
</organism>
<proteinExistence type="predicted"/>
<dbReference type="CDD" id="cd06260">
    <property type="entry name" value="DUF820-like"/>
    <property type="match status" value="1"/>
</dbReference>
<dbReference type="AlphaFoldDB" id="A0A081C7V2"/>
<feature type="domain" description="Putative restriction endonuclease" evidence="1">
    <location>
        <begin position="54"/>
        <end position="217"/>
    </location>
</feature>
<accession>A0A081C7V2</accession>
<name>A0A081C7V2_VECG1</name>
<dbReference type="EMBL" id="DF820474">
    <property type="protein sequence ID" value="GAK60657.1"/>
    <property type="molecule type" value="Genomic_DNA"/>
</dbReference>
<dbReference type="Proteomes" id="UP000030661">
    <property type="component" value="Unassembled WGS sequence"/>
</dbReference>
<dbReference type="InterPro" id="IPR011335">
    <property type="entry name" value="Restrct_endonuc-II-like"/>
</dbReference>
<dbReference type="InterPro" id="IPR008538">
    <property type="entry name" value="Uma2"/>
</dbReference>
<dbReference type="HOGENOM" id="CLU_076312_0_1_0"/>